<dbReference type="PROSITE" id="PS00518">
    <property type="entry name" value="ZF_RING_1"/>
    <property type="match status" value="1"/>
</dbReference>
<dbReference type="InterPro" id="IPR001841">
    <property type="entry name" value="Znf_RING"/>
</dbReference>
<dbReference type="RefSeq" id="XP_022644489.1">
    <property type="nucleotide sequence ID" value="XM_022788754.1"/>
</dbReference>
<dbReference type="KEGG" id="vde:111243349"/>
<dbReference type="GO" id="GO:0008270">
    <property type="term" value="F:zinc ion binding"/>
    <property type="evidence" value="ECO:0007669"/>
    <property type="project" value="UniProtKB-KW"/>
</dbReference>
<dbReference type="InParanoid" id="A0A7M7IYS9"/>
<feature type="region of interest" description="Disordered" evidence="5">
    <location>
        <begin position="1"/>
        <end position="53"/>
    </location>
</feature>
<dbReference type="RefSeq" id="XP_022644486.1">
    <property type="nucleotide sequence ID" value="XM_022788751.1"/>
</dbReference>
<dbReference type="InterPro" id="IPR013083">
    <property type="entry name" value="Znf_RING/FYVE/PHD"/>
</dbReference>
<keyword evidence="8" id="KW-1185">Reference proteome</keyword>
<dbReference type="Gene3D" id="3.30.40.10">
    <property type="entry name" value="Zinc/RING finger domain, C3HC4 (zinc finger)"/>
    <property type="match status" value="1"/>
</dbReference>
<evidence type="ECO:0000313" key="7">
    <source>
        <dbReference type="EnsemblMetazoa" id="XP_022644488"/>
    </source>
</evidence>
<dbReference type="PANTHER" id="PTHR23041">
    <property type="entry name" value="RING FINGER DOMAIN-CONTAINING"/>
    <property type="match status" value="1"/>
</dbReference>
<dbReference type="EnsemblMetazoa" id="XM_022788752">
    <property type="protein sequence ID" value="XP_022644487"/>
    <property type="gene ID" value="LOC111243349"/>
</dbReference>
<proteinExistence type="predicted"/>
<dbReference type="RefSeq" id="XP_022644484.1">
    <property type="nucleotide sequence ID" value="XM_022788749.1"/>
</dbReference>
<evidence type="ECO:0000259" key="6">
    <source>
        <dbReference type="PROSITE" id="PS50089"/>
    </source>
</evidence>
<evidence type="ECO:0000256" key="2">
    <source>
        <dbReference type="ARBA" id="ARBA00022771"/>
    </source>
</evidence>
<feature type="domain" description="RING-type" evidence="6">
    <location>
        <begin position="166"/>
        <end position="212"/>
    </location>
</feature>
<reference evidence="7" key="1">
    <citation type="submission" date="2021-01" db="UniProtKB">
        <authorList>
            <consortium name="EnsemblMetazoa"/>
        </authorList>
    </citation>
    <scope>IDENTIFICATION</scope>
</reference>
<evidence type="ECO:0000256" key="1">
    <source>
        <dbReference type="ARBA" id="ARBA00022723"/>
    </source>
</evidence>
<dbReference type="EnsemblMetazoa" id="XM_022788753">
    <property type="protein sequence ID" value="XP_022644488"/>
    <property type="gene ID" value="LOC111243349"/>
</dbReference>
<accession>A0A7M7IYS9</accession>
<feature type="compositionally biased region" description="Low complexity" evidence="5">
    <location>
        <begin position="29"/>
        <end position="38"/>
    </location>
</feature>
<dbReference type="EnsemblMetazoa" id="XM_022788750">
    <property type="protein sequence ID" value="XP_022644485"/>
    <property type="gene ID" value="LOC111243349"/>
</dbReference>
<dbReference type="EnsemblMetazoa" id="XM_022788754">
    <property type="protein sequence ID" value="XP_022644489"/>
    <property type="gene ID" value="LOC111243349"/>
</dbReference>
<evidence type="ECO:0000256" key="5">
    <source>
        <dbReference type="SAM" id="MobiDB-lite"/>
    </source>
</evidence>
<dbReference type="RefSeq" id="XP_022644487.1">
    <property type="nucleotide sequence ID" value="XM_022788752.1"/>
</dbReference>
<dbReference type="OrthoDB" id="6515505at2759"/>
<evidence type="ECO:0000256" key="3">
    <source>
        <dbReference type="ARBA" id="ARBA00022833"/>
    </source>
</evidence>
<dbReference type="RefSeq" id="XP_022644485.1">
    <property type="nucleotide sequence ID" value="XM_022788750.1"/>
</dbReference>
<keyword evidence="3" id="KW-0862">Zinc</keyword>
<dbReference type="EnsemblMetazoa" id="XM_022788751">
    <property type="protein sequence ID" value="XP_022644486"/>
    <property type="gene ID" value="LOC111243349"/>
</dbReference>
<dbReference type="GeneID" id="111243349"/>
<dbReference type="RefSeq" id="XP_022644488.1">
    <property type="nucleotide sequence ID" value="XM_022788753.1"/>
</dbReference>
<dbReference type="InterPro" id="IPR017907">
    <property type="entry name" value="Znf_RING_CS"/>
</dbReference>
<dbReference type="InterPro" id="IPR047134">
    <property type="entry name" value="RNF4"/>
</dbReference>
<organism evidence="7 8">
    <name type="scientific">Varroa destructor</name>
    <name type="common">Honeybee mite</name>
    <dbReference type="NCBI Taxonomy" id="109461"/>
    <lineage>
        <taxon>Eukaryota</taxon>
        <taxon>Metazoa</taxon>
        <taxon>Ecdysozoa</taxon>
        <taxon>Arthropoda</taxon>
        <taxon>Chelicerata</taxon>
        <taxon>Arachnida</taxon>
        <taxon>Acari</taxon>
        <taxon>Parasitiformes</taxon>
        <taxon>Mesostigmata</taxon>
        <taxon>Gamasina</taxon>
        <taxon>Dermanyssoidea</taxon>
        <taxon>Varroidae</taxon>
        <taxon>Varroa</taxon>
    </lineage>
</organism>
<dbReference type="SMART" id="SM00184">
    <property type="entry name" value="RING"/>
    <property type="match status" value="1"/>
</dbReference>
<evidence type="ECO:0000256" key="4">
    <source>
        <dbReference type="PROSITE-ProRule" id="PRU00175"/>
    </source>
</evidence>
<dbReference type="Proteomes" id="UP000594260">
    <property type="component" value="Unplaced"/>
</dbReference>
<dbReference type="PANTHER" id="PTHR23041:SF78">
    <property type="entry name" value="E3 UBIQUITIN-PROTEIN LIGASE RNF4"/>
    <property type="match status" value="1"/>
</dbReference>
<keyword evidence="1" id="KW-0479">Metal-binding</keyword>
<dbReference type="EnsemblMetazoa" id="XM_022788749">
    <property type="protein sequence ID" value="XP_022644484"/>
    <property type="gene ID" value="LOC111243349"/>
</dbReference>
<dbReference type="AlphaFoldDB" id="A0A7M7IYS9"/>
<dbReference type="Pfam" id="PF13639">
    <property type="entry name" value="zf-RING_2"/>
    <property type="match status" value="1"/>
</dbReference>
<feature type="compositionally biased region" description="Polar residues" evidence="5">
    <location>
        <begin position="1"/>
        <end position="11"/>
    </location>
</feature>
<feature type="region of interest" description="Disordered" evidence="5">
    <location>
        <begin position="65"/>
        <end position="86"/>
    </location>
</feature>
<dbReference type="SUPFAM" id="SSF57850">
    <property type="entry name" value="RING/U-box"/>
    <property type="match status" value="1"/>
</dbReference>
<sequence length="226" mass="24713">MSEHPTTNQRPATPEVVDLTNDGGSAVPTSTSTRTTTASRRKPLHRSNELRGGTYIDLTAVTITQSPPQPHMESVASTSSSSASNGIAAGSDVEVLYECRRTTPQPPTRMGRQQHVMRFSVDLAKHAQSREVEVVTDDDDLANVQIPSKKQKSSQSKEDETASLFCPICLETYAKLQTQNVSAVVISACSHVFCRKCIEETLKTAKSCPKCRRALRGKTPFKALFF</sequence>
<evidence type="ECO:0000313" key="8">
    <source>
        <dbReference type="Proteomes" id="UP000594260"/>
    </source>
</evidence>
<keyword evidence="2 4" id="KW-0863">Zinc-finger</keyword>
<dbReference type="PROSITE" id="PS50089">
    <property type="entry name" value="ZF_RING_2"/>
    <property type="match status" value="1"/>
</dbReference>
<name>A0A7M7IYS9_VARDE</name>
<feature type="compositionally biased region" description="Low complexity" evidence="5">
    <location>
        <begin position="74"/>
        <end position="86"/>
    </location>
</feature>
<protein>
    <recommendedName>
        <fullName evidence="6">RING-type domain-containing protein</fullName>
    </recommendedName>
</protein>